<proteinExistence type="predicted"/>
<dbReference type="OrthoDB" id="8859571at2"/>
<keyword evidence="1" id="KW-0812">Transmembrane</keyword>
<dbReference type="AlphaFoldDB" id="A0A0D0MQG5"/>
<dbReference type="Proteomes" id="UP000032067">
    <property type="component" value="Unassembled WGS sequence"/>
</dbReference>
<feature type="transmembrane region" description="Helical" evidence="1">
    <location>
        <begin position="49"/>
        <end position="76"/>
    </location>
</feature>
<gene>
    <name evidence="2" type="ORF">RT97_07375</name>
</gene>
<protein>
    <submittedName>
        <fullName evidence="2">Uncharacterized protein</fullName>
    </submittedName>
</protein>
<accession>A0A0D0MQG5</accession>
<feature type="transmembrane region" description="Helical" evidence="1">
    <location>
        <begin position="24"/>
        <end position="42"/>
    </location>
</feature>
<dbReference type="RefSeq" id="WP_042578164.1">
    <property type="nucleotide sequence ID" value="NZ_JXQQ01000014.1"/>
</dbReference>
<name>A0A0D0MQG5_VARPD</name>
<keyword evidence="1" id="KW-0472">Membrane</keyword>
<sequence length="81" mass="8774">MLNPFLPDMNPDEPPAPNLRPACMGWLPLLLYAMTTAAFLAMAMRMQNIVVASLFVTAAMVSLGAGVVLGLSVWIFPELPR</sequence>
<dbReference type="EMBL" id="JXQQ01000014">
    <property type="protein sequence ID" value="KIQ34626.1"/>
    <property type="molecule type" value="Genomic_DNA"/>
</dbReference>
<comment type="caution">
    <text evidence="2">The sequence shown here is derived from an EMBL/GenBank/DDBJ whole genome shotgun (WGS) entry which is preliminary data.</text>
</comment>
<evidence type="ECO:0000256" key="1">
    <source>
        <dbReference type="SAM" id="Phobius"/>
    </source>
</evidence>
<organism evidence="2 3">
    <name type="scientific">Variovorax paradoxus</name>
    <dbReference type="NCBI Taxonomy" id="34073"/>
    <lineage>
        <taxon>Bacteria</taxon>
        <taxon>Pseudomonadati</taxon>
        <taxon>Pseudomonadota</taxon>
        <taxon>Betaproteobacteria</taxon>
        <taxon>Burkholderiales</taxon>
        <taxon>Comamonadaceae</taxon>
        <taxon>Variovorax</taxon>
    </lineage>
</organism>
<keyword evidence="1" id="KW-1133">Transmembrane helix</keyword>
<evidence type="ECO:0000313" key="2">
    <source>
        <dbReference type="EMBL" id="KIQ34626.1"/>
    </source>
</evidence>
<evidence type="ECO:0000313" key="3">
    <source>
        <dbReference type="Proteomes" id="UP000032067"/>
    </source>
</evidence>
<reference evidence="2 3" key="1">
    <citation type="submission" date="2014-12" db="EMBL/GenBank/DDBJ databases">
        <title>16Stimator: statistical estimation of ribosomal gene copy numbers from draft genome assemblies.</title>
        <authorList>
            <person name="Perisin M.A."/>
            <person name="Vetter M."/>
            <person name="Gilbert J.A."/>
            <person name="Bergelson J."/>
        </authorList>
    </citation>
    <scope>NUCLEOTIDE SEQUENCE [LARGE SCALE GENOMIC DNA]</scope>
    <source>
        <strain evidence="2 3">MEDvA23</strain>
    </source>
</reference>